<accession>A0A250IN47</accession>
<dbReference type="PROSITE" id="PS51257">
    <property type="entry name" value="PROKAR_LIPOPROTEIN"/>
    <property type="match status" value="1"/>
</dbReference>
<evidence type="ECO:0008006" key="3">
    <source>
        <dbReference type="Google" id="ProtNLM"/>
    </source>
</evidence>
<dbReference type="KEGG" id="mbd:MEBOL_006075"/>
<evidence type="ECO:0000313" key="1">
    <source>
        <dbReference type="EMBL" id="ATB32587.1"/>
    </source>
</evidence>
<dbReference type="EMBL" id="CP022163">
    <property type="protein sequence ID" value="ATB32587.1"/>
    <property type="molecule type" value="Genomic_DNA"/>
</dbReference>
<sequence length="225" mass="24653">MARRLLSASPMKALLFGILVVIAVGCGAPQNVVQEQLESFAAEQEGKERLLDLRETEPAKGLIIRCPLGVLCDEHSDYRRYAYDTQGIYLAFSFDAAVVTDMTLESLREKSRFVSYELKEVEGLRAAGWRIGTRSVVHRAGDADYQVQFTELRDGRLRGEIHTAIVALTGLRTGDSACTHPLQDASLPEDCAASASANIPLRILFDLPIQTGVLDCRGERKPGCG</sequence>
<reference evidence="1 2" key="1">
    <citation type="submission" date="2017-06" db="EMBL/GenBank/DDBJ databases">
        <authorList>
            <person name="Kim H.J."/>
            <person name="Triplett B.A."/>
        </authorList>
    </citation>
    <scope>NUCLEOTIDE SEQUENCE [LARGE SCALE GENOMIC DNA]</scope>
    <source>
        <strain evidence="1 2">DSM 14713</strain>
    </source>
</reference>
<keyword evidence="2" id="KW-1185">Reference proteome</keyword>
<dbReference type="AlphaFoldDB" id="A0A250IN47"/>
<protein>
    <recommendedName>
        <fullName evidence="3">Lipoprotein</fullName>
    </recommendedName>
</protein>
<evidence type="ECO:0000313" key="2">
    <source>
        <dbReference type="Proteomes" id="UP000217289"/>
    </source>
</evidence>
<dbReference type="Proteomes" id="UP000217289">
    <property type="component" value="Chromosome"/>
</dbReference>
<name>A0A250IN47_9BACT</name>
<proteinExistence type="predicted"/>
<gene>
    <name evidence="1" type="ORF">MEBOL_006075</name>
</gene>
<organism evidence="1 2">
    <name type="scientific">Melittangium boletus DSM 14713</name>
    <dbReference type="NCBI Taxonomy" id="1294270"/>
    <lineage>
        <taxon>Bacteria</taxon>
        <taxon>Pseudomonadati</taxon>
        <taxon>Myxococcota</taxon>
        <taxon>Myxococcia</taxon>
        <taxon>Myxococcales</taxon>
        <taxon>Cystobacterineae</taxon>
        <taxon>Archangiaceae</taxon>
        <taxon>Melittangium</taxon>
    </lineage>
</organism>